<dbReference type="InterPro" id="IPR025736">
    <property type="entry name" value="PucR_C-HTH_dom"/>
</dbReference>
<protein>
    <submittedName>
        <fullName evidence="2">PucR family transcriptional regulator</fullName>
    </submittedName>
</protein>
<dbReference type="Pfam" id="PF13556">
    <property type="entry name" value="HTH_30"/>
    <property type="match status" value="1"/>
</dbReference>
<keyword evidence="3" id="KW-1185">Reference proteome</keyword>
<comment type="caution">
    <text evidence="2">The sequence shown here is derived from an EMBL/GenBank/DDBJ whole genome shotgun (WGS) entry which is preliminary data.</text>
</comment>
<dbReference type="PANTHER" id="PTHR33744">
    <property type="entry name" value="CARBOHYDRATE DIACID REGULATOR"/>
    <property type="match status" value="1"/>
</dbReference>
<evidence type="ECO:0000259" key="1">
    <source>
        <dbReference type="Pfam" id="PF13556"/>
    </source>
</evidence>
<feature type="domain" description="PucR C-terminal helix-turn-helix" evidence="1">
    <location>
        <begin position="252"/>
        <end position="309"/>
    </location>
</feature>
<evidence type="ECO:0000313" key="3">
    <source>
        <dbReference type="Proteomes" id="UP000460287"/>
    </source>
</evidence>
<dbReference type="InterPro" id="IPR042070">
    <property type="entry name" value="PucR_C-HTH_sf"/>
</dbReference>
<proteinExistence type="predicted"/>
<dbReference type="InterPro" id="IPR009057">
    <property type="entry name" value="Homeodomain-like_sf"/>
</dbReference>
<sequence>MYNFKEYLLDLSRNSNVNFKLISEDGEVLFDSIKNENFDDLKCVDLMLEGSRASLYVKKEFEICASILKYSIESKYKEIFSLREKIFVDMLEGKSITSESLYSALPFLSSKCTLFLISVNKNKYEVLNILKEYYEKEDIVIFVYGDYIAIVGTFEDPDEHAVSIKEMIESNAFSSCYISYVNFEGDTTAFVKSFKSAQSYIEIGKRYNLQNRIYNNESLLFEKTIYNVSFDVKEEIYNKFKDKLSKLDNEMINTVEEFLNAGLNISETAKKLYIHRNTLIYRLDKILKDTGYDIRDFRQAAIFTIALLIWKEKNNIH</sequence>
<dbReference type="AlphaFoldDB" id="A0A7X2MY24"/>
<dbReference type="Gene3D" id="1.10.10.2840">
    <property type="entry name" value="PucR C-terminal helix-turn-helix domain"/>
    <property type="match status" value="1"/>
</dbReference>
<name>A0A7X2MY24_9CLOT</name>
<accession>A0A7X2MY24</accession>
<gene>
    <name evidence="2" type="ORF">FYJ33_04720</name>
</gene>
<dbReference type="RefSeq" id="WP_154530621.1">
    <property type="nucleotide sequence ID" value="NZ_JAQXTV010000134.1"/>
</dbReference>
<dbReference type="EMBL" id="VULX01000004">
    <property type="protein sequence ID" value="MSR90740.1"/>
    <property type="molecule type" value="Genomic_DNA"/>
</dbReference>
<organism evidence="2 3">
    <name type="scientific">Inconstantimicrobium porci</name>
    <dbReference type="NCBI Taxonomy" id="2652291"/>
    <lineage>
        <taxon>Bacteria</taxon>
        <taxon>Bacillati</taxon>
        <taxon>Bacillota</taxon>
        <taxon>Clostridia</taxon>
        <taxon>Eubacteriales</taxon>
        <taxon>Clostridiaceae</taxon>
        <taxon>Inconstantimicrobium</taxon>
    </lineage>
</organism>
<dbReference type="SUPFAM" id="SSF46689">
    <property type="entry name" value="Homeodomain-like"/>
    <property type="match status" value="1"/>
</dbReference>
<evidence type="ECO:0000313" key="2">
    <source>
        <dbReference type="EMBL" id="MSR90740.1"/>
    </source>
</evidence>
<dbReference type="Proteomes" id="UP000460287">
    <property type="component" value="Unassembled WGS sequence"/>
</dbReference>
<dbReference type="PANTHER" id="PTHR33744:SF15">
    <property type="entry name" value="CARBOHYDRATE DIACID REGULATOR"/>
    <property type="match status" value="1"/>
</dbReference>
<dbReference type="InterPro" id="IPR051448">
    <property type="entry name" value="CdaR-like_regulators"/>
</dbReference>
<reference evidence="2 3" key="1">
    <citation type="submission" date="2019-08" db="EMBL/GenBank/DDBJ databases">
        <title>In-depth cultivation of the pig gut microbiome towards novel bacterial diversity and tailored functional studies.</title>
        <authorList>
            <person name="Wylensek D."/>
            <person name="Hitch T.C.A."/>
            <person name="Clavel T."/>
        </authorList>
    </citation>
    <scope>NUCLEOTIDE SEQUENCE [LARGE SCALE GENOMIC DNA]</scope>
    <source>
        <strain evidence="2 3">WCA-383-APC-5B</strain>
    </source>
</reference>